<proteinExistence type="inferred from homology"/>
<feature type="transmembrane region" description="Helical" evidence="7">
    <location>
        <begin position="261"/>
        <end position="280"/>
    </location>
</feature>
<feature type="transmembrane region" description="Helical" evidence="7">
    <location>
        <begin position="80"/>
        <end position="105"/>
    </location>
</feature>
<keyword evidence="11" id="KW-1185">Reference proteome</keyword>
<feature type="transmembrane region" description="Helical" evidence="7">
    <location>
        <begin position="117"/>
        <end position="143"/>
    </location>
</feature>
<dbReference type="InterPro" id="IPR003317">
    <property type="entry name" value="Cyt-d_oxidase_su2"/>
</dbReference>
<dbReference type="Pfam" id="PF02322">
    <property type="entry name" value="Cyt_bd_oxida_II"/>
    <property type="match status" value="1"/>
</dbReference>
<dbReference type="Proteomes" id="UP000826616">
    <property type="component" value="Chromosome"/>
</dbReference>
<evidence type="ECO:0000313" key="8">
    <source>
        <dbReference type="EMBL" id="QYY43161.1"/>
    </source>
</evidence>
<dbReference type="RefSeq" id="WP_057899983.1">
    <property type="nucleotide sequence ID" value="NZ_CP080764.1"/>
</dbReference>
<evidence type="ECO:0000313" key="11">
    <source>
        <dbReference type="Proteomes" id="UP000826616"/>
    </source>
</evidence>
<sequence>MSYEAIGISVLWTFLYGYLIVASIDFGAGFFFFYGKWKKKDHIINGIIARYLSPVWGIANVFLVFFFAGLIGFFPDAATYYGAVFLVPGSVALMLLVVRGFFYALAHFGARENLSYLFIYGITGLLIPASLSTVFTISEGGFITEQPEGYMAFTPGLLFTSPYSWAVVLLAIVSVLFISTSFLTYYANKVGNTEAMELLRRFALFWSGPTLLASVIVFITLRAHNAWHFGQMIDVSWMFIASLLFFVIAVYFIAQRQALGTAFIMVMLQFGFAFFGYGVSHMPYLLYPYLMIRASVTSSQLGLLLVVAFIISLCLLIPVLYFLMRFFLFNGNHPKRKLK</sequence>
<organism evidence="9 10">
    <name type="scientific">Aneurinibacillus thermoaerophilus</name>
    <dbReference type="NCBI Taxonomy" id="143495"/>
    <lineage>
        <taxon>Bacteria</taxon>
        <taxon>Bacillati</taxon>
        <taxon>Bacillota</taxon>
        <taxon>Bacilli</taxon>
        <taxon>Bacillales</taxon>
        <taxon>Paenibacillaceae</taxon>
        <taxon>Aneurinibacillus group</taxon>
        <taxon>Aneurinibacillus</taxon>
    </lineage>
</organism>
<dbReference type="Proteomes" id="UP000198956">
    <property type="component" value="Unassembled WGS sequence"/>
</dbReference>
<feature type="transmembrane region" description="Helical" evidence="7">
    <location>
        <begin position="300"/>
        <end position="328"/>
    </location>
</feature>
<evidence type="ECO:0000256" key="1">
    <source>
        <dbReference type="ARBA" id="ARBA00004651"/>
    </source>
</evidence>
<comment type="similarity">
    <text evidence="2">Belongs to the cytochrome ubiquinol oxidase subunit 2 family.</text>
</comment>
<evidence type="ECO:0000256" key="5">
    <source>
        <dbReference type="ARBA" id="ARBA00022989"/>
    </source>
</evidence>
<evidence type="ECO:0000256" key="6">
    <source>
        <dbReference type="ARBA" id="ARBA00023136"/>
    </source>
</evidence>
<feature type="transmembrane region" description="Helical" evidence="7">
    <location>
        <begin position="55"/>
        <end position="74"/>
    </location>
</feature>
<dbReference type="GO" id="GO:0005886">
    <property type="term" value="C:plasma membrane"/>
    <property type="evidence" value="ECO:0007669"/>
    <property type="project" value="UniProtKB-SubCell"/>
</dbReference>
<evidence type="ECO:0000313" key="9">
    <source>
        <dbReference type="EMBL" id="SDH52122.1"/>
    </source>
</evidence>
<dbReference type="GeneID" id="97140187"/>
<feature type="transmembrane region" description="Helical" evidence="7">
    <location>
        <begin position="235"/>
        <end position="254"/>
    </location>
</feature>
<evidence type="ECO:0000256" key="3">
    <source>
        <dbReference type="ARBA" id="ARBA00022475"/>
    </source>
</evidence>
<dbReference type="EC" id="1.10.3.-" evidence="8"/>
<keyword evidence="6 7" id="KW-0472">Membrane</keyword>
<evidence type="ECO:0000256" key="4">
    <source>
        <dbReference type="ARBA" id="ARBA00022692"/>
    </source>
</evidence>
<protein>
    <submittedName>
        <fullName evidence="9">Cytochrome d ubiquinol oxidase subunit II</fullName>
        <ecNumber evidence="8">1.10.3.-</ecNumber>
    </submittedName>
</protein>
<keyword evidence="8" id="KW-0560">Oxidoreductase</keyword>
<feature type="transmembrane region" description="Helical" evidence="7">
    <location>
        <begin position="198"/>
        <end position="223"/>
    </location>
</feature>
<evidence type="ECO:0000256" key="7">
    <source>
        <dbReference type="SAM" id="Phobius"/>
    </source>
</evidence>
<comment type="subcellular location">
    <subcellularLocation>
        <location evidence="1">Cell membrane</location>
        <topology evidence="1">Multi-pass membrane protein</topology>
    </subcellularLocation>
</comment>
<keyword evidence="4 7" id="KW-0812">Transmembrane</keyword>
<dbReference type="GO" id="GO:0016491">
    <property type="term" value="F:oxidoreductase activity"/>
    <property type="evidence" value="ECO:0007669"/>
    <property type="project" value="UniProtKB-KW"/>
</dbReference>
<dbReference type="AlphaFoldDB" id="A0A1G8D347"/>
<dbReference type="OrthoDB" id="2416742at2"/>
<feature type="transmembrane region" description="Helical" evidence="7">
    <location>
        <begin position="163"/>
        <end position="186"/>
    </location>
</feature>
<feature type="transmembrane region" description="Helical" evidence="7">
    <location>
        <begin position="6"/>
        <end position="34"/>
    </location>
</feature>
<dbReference type="EMBL" id="CP080764">
    <property type="protein sequence ID" value="QYY43161.1"/>
    <property type="molecule type" value="Genomic_DNA"/>
</dbReference>
<reference evidence="8 11" key="2">
    <citation type="submission" date="2021-08" db="EMBL/GenBank/DDBJ databases">
        <title>Complete genome sequence of the strain Aneurinibacillus thermoaerophilus CCM 8960.</title>
        <authorList>
            <person name="Musilova J."/>
            <person name="Kourilova X."/>
            <person name="Pernicova I."/>
            <person name="Bezdicek M."/>
            <person name="Lengerova M."/>
            <person name="Obruca S."/>
            <person name="Sedlar K."/>
        </authorList>
    </citation>
    <scope>NUCLEOTIDE SEQUENCE [LARGE SCALE GENOMIC DNA]</scope>
    <source>
        <strain evidence="8 11">CCM 8960</strain>
    </source>
</reference>
<reference evidence="9 10" key="1">
    <citation type="submission" date="2016-10" db="EMBL/GenBank/DDBJ databases">
        <authorList>
            <person name="de Groot N.N."/>
        </authorList>
    </citation>
    <scope>NUCLEOTIDE SEQUENCE [LARGE SCALE GENOMIC DNA]</scope>
    <source>
        <strain evidence="9 10">L 420-91</strain>
    </source>
</reference>
<keyword evidence="3" id="KW-1003">Cell membrane</keyword>
<dbReference type="EMBL" id="FNDE01000030">
    <property type="protein sequence ID" value="SDH52122.1"/>
    <property type="molecule type" value="Genomic_DNA"/>
</dbReference>
<name>A0A1G8D347_ANETH</name>
<evidence type="ECO:0000256" key="2">
    <source>
        <dbReference type="ARBA" id="ARBA00007543"/>
    </source>
</evidence>
<evidence type="ECO:0000313" key="10">
    <source>
        <dbReference type="Proteomes" id="UP000198956"/>
    </source>
</evidence>
<keyword evidence="5 7" id="KW-1133">Transmembrane helix</keyword>
<accession>A0A1G8D347</accession>
<gene>
    <name evidence="8" type="ORF">K3F53_02285</name>
    <name evidence="9" type="ORF">SAMN04489735_10306</name>
</gene>